<dbReference type="Pfam" id="PF00483">
    <property type="entry name" value="NTP_transferase"/>
    <property type="match status" value="1"/>
</dbReference>
<dbReference type="SUPFAM" id="SSF53448">
    <property type="entry name" value="Nucleotide-diphospho-sugar transferases"/>
    <property type="match status" value="1"/>
</dbReference>
<accession>A0A1Q2SP19</accession>
<gene>
    <name evidence="13" type="ORF">TAO_1502</name>
</gene>
<dbReference type="GO" id="GO:0016853">
    <property type="term" value="F:isomerase activity"/>
    <property type="evidence" value="ECO:0007669"/>
    <property type="project" value="UniProtKB-KW"/>
</dbReference>
<evidence type="ECO:0000259" key="12">
    <source>
        <dbReference type="Pfam" id="PF22640"/>
    </source>
</evidence>
<dbReference type="GO" id="GO:0004475">
    <property type="term" value="F:mannose-1-phosphate guanylyltransferase (GTP) activity"/>
    <property type="evidence" value="ECO:0007669"/>
    <property type="project" value="UniProtKB-EC"/>
</dbReference>
<dbReference type="CDD" id="cd02213">
    <property type="entry name" value="cupin_PMI_typeII_C"/>
    <property type="match status" value="1"/>
</dbReference>
<keyword evidence="4 13" id="KW-0808">Transferase</keyword>
<dbReference type="InterPro" id="IPR001538">
    <property type="entry name" value="Man6P_isomerase-2_C"/>
</dbReference>
<dbReference type="PANTHER" id="PTHR46390">
    <property type="entry name" value="MANNOSE-1-PHOSPHATE GUANYLYLTRANSFERASE"/>
    <property type="match status" value="1"/>
</dbReference>
<dbReference type="AlphaFoldDB" id="A0A1Q2SP19"/>
<dbReference type="CDD" id="cd02509">
    <property type="entry name" value="GDP-M1P_Guanylyltransferase"/>
    <property type="match status" value="1"/>
</dbReference>
<keyword evidence="14" id="KW-1185">Reference proteome</keyword>
<comment type="catalytic activity">
    <reaction evidence="8">
        <text>alpha-D-mannose 1-phosphate + GTP + H(+) = GDP-alpha-D-mannose + diphosphate</text>
        <dbReference type="Rhea" id="RHEA:15229"/>
        <dbReference type="ChEBI" id="CHEBI:15378"/>
        <dbReference type="ChEBI" id="CHEBI:33019"/>
        <dbReference type="ChEBI" id="CHEBI:37565"/>
        <dbReference type="ChEBI" id="CHEBI:57527"/>
        <dbReference type="ChEBI" id="CHEBI:58409"/>
        <dbReference type="EC" id="2.7.7.13"/>
    </reaction>
</comment>
<feature type="domain" description="Mannose-6-phosphate isomerase type II C-terminal" evidence="11">
    <location>
        <begin position="369"/>
        <end position="483"/>
    </location>
</feature>
<comment type="similarity">
    <text evidence="2 9">Belongs to the mannose-6-phosphate isomerase type 2 family.</text>
</comment>
<dbReference type="EC" id="2.7.7.13" evidence="3"/>
<keyword evidence="5 13" id="KW-0548">Nucleotidyltransferase</keyword>
<dbReference type="InterPro" id="IPR005835">
    <property type="entry name" value="NTP_transferase_dom"/>
</dbReference>
<dbReference type="SUPFAM" id="SSF51182">
    <property type="entry name" value="RmlC-like cupins"/>
    <property type="match status" value="1"/>
</dbReference>
<evidence type="ECO:0000256" key="2">
    <source>
        <dbReference type="ARBA" id="ARBA00006115"/>
    </source>
</evidence>
<evidence type="ECO:0000256" key="6">
    <source>
        <dbReference type="ARBA" id="ARBA00022741"/>
    </source>
</evidence>
<dbReference type="RefSeq" id="WP_096527370.1">
    <property type="nucleotide sequence ID" value="NZ_AP014836.1"/>
</dbReference>
<dbReference type="EMBL" id="AP014836">
    <property type="protein sequence ID" value="BAW80872.1"/>
    <property type="molecule type" value="Genomic_DNA"/>
</dbReference>
<evidence type="ECO:0000256" key="3">
    <source>
        <dbReference type="ARBA" id="ARBA00012387"/>
    </source>
</evidence>
<proteinExistence type="inferred from homology"/>
<dbReference type="GO" id="GO:0009298">
    <property type="term" value="P:GDP-mannose biosynthetic process"/>
    <property type="evidence" value="ECO:0007669"/>
    <property type="project" value="UniProtKB-UniPathway"/>
</dbReference>
<keyword evidence="13" id="KW-0413">Isomerase</keyword>
<evidence type="ECO:0000259" key="11">
    <source>
        <dbReference type="Pfam" id="PF01050"/>
    </source>
</evidence>
<evidence type="ECO:0000256" key="5">
    <source>
        <dbReference type="ARBA" id="ARBA00022695"/>
    </source>
</evidence>
<dbReference type="InterPro" id="IPR054566">
    <property type="entry name" value="ManC/GMP-like_b-helix"/>
</dbReference>
<dbReference type="InterPro" id="IPR049577">
    <property type="entry name" value="GMPP_N"/>
</dbReference>
<dbReference type="InterPro" id="IPR011051">
    <property type="entry name" value="RmlC_Cupin_sf"/>
</dbReference>
<evidence type="ECO:0000256" key="9">
    <source>
        <dbReference type="RuleBase" id="RU004190"/>
    </source>
</evidence>
<dbReference type="FunFam" id="3.90.550.10:FF:000046">
    <property type="entry name" value="Mannose-1-phosphate guanylyltransferase (GDP)"/>
    <property type="match status" value="1"/>
</dbReference>
<evidence type="ECO:0000256" key="4">
    <source>
        <dbReference type="ARBA" id="ARBA00022679"/>
    </source>
</evidence>
<dbReference type="GO" id="GO:0000271">
    <property type="term" value="P:polysaccharide biosynthetic process"/>
    <property type="evidence" value="ECO:0007669"/>
    <property type="project" value="InterPro"/>
</dbReference>
<dbReference type="InterPro" id="IPR051161">
    <property type="entry name" value="Mannose-6P_isomerase_type2"/>
</dbReference>
<dbReference type="InterPro" id="IPR029044">
    <property type="entry name" value="Nucleotide-diphossugar_trans"/>
</dbReference>
<evidence type="ECO:0000256" key="7">
    <source>
        <dbReference type="ARBA" id="ARBA00023134"/>
    </source>
</evidence>
<protein>
    <recommendedName>
        <fullName evidence="3">mannose-1-phosphate guanylyltransferase</fullName>
        <ecNumber evidence="3">2.7.7.13</ecNumber>
    </recommendedName>
</protein>
<dbReference type="Pfam" id="PF01050">
    <property type="entry name" value="MannoseP_isomer"/>
    <property type="match status" value="1"/>
</dbReference>
<evidence type="ECO:0000259" key="10">
    <source>
        <dbReference type="Pfam" id="PF00483"/>
    </source>
</evidence>
<feature type="domain" description="MannoseP isomerase/GMP-like beta-helix" evidence="12">
    <location>
        <begin position="317"/>
        <end position="365"/>
    </location>
</feature>
<dbReference type="UniPathway" id="UPA00126">
    <property type="reaction ID" value="UER00930"/>
</dbReference>
<dbReference type="Gene3D" id="3.90.550.10">
    <property type="entry name" value="Spore Coat Polysaccharide Biosynthesis Protein SpsA, Chain A"/>
    <property type="match status" value="1"/>
</dbReference>
<dbReference type="OrthoDB" id="9806359at2"/>
<dbReference type="InterPro" id="IPR006375">
    <property type="entry name" value="Man1P_GuaTrfase/Man6P_Isoase"/>
</dbReference>
<keyword evidence="6" id="KW-0547">Nucleotide-binding</keyword>
<evidence type="ECO:0000313" key="13">
    <source>
        <dbReference type="EMBL" id="BAW80872.1"/>
    </source>
</evidence>
<evidence type="ECO:0000313" key="14">
    <source>
        <dbReference type="Proteomes" id="UP000243679"/>
    </source>
</evidence>
<dbReference type="FunFam" id="2.60.120.10:FF:000032">
    <property type="entry name" value="Mannose-1-phosphate guanylyltransferase/mannose-6-phosphate isomerase"/>
    <property type="match status" value="1"/>
</dbReference>
<evidence type="ECO:0000256" key="1">
    <source>
        <dbReference type="ARBA" id="ARBA00004823"/>
    </source>
</evidence>
<dbReference type="PANTHER" id="PTHR46390:SF1">
    <property type="entry name" value="MANNOSE-1-PHOSPHATE GUANYLYLTRANSFERASE"/>
    <property type="match status" value="1"/>
</dbReference>
<dbReference type="KEGG" id="ntt:TAO_1502"/>
<comment type="pathway">
    <text evidence="1">Nucleotide-sugar biosynthesis; GDP-alpha-D-mannose biosynthesis; GDP-alpha-D-mannose from alpha-D-mannose 1-phosphate (GTP route): step 1/1.</text>
</comment>
<organism evidence="13 14">
    <name type="scientific">Candidatus Nitrosoglobus terrae</name>
    <dbReference type="NCBI Taxonomy" id="1630141"/>
    <lineage>
        <taxon>Bacteria</taxon>
        <taxon>Pseudomonadati</taxon>
        <taxon>Pseudomonadota</taxon>
        <taxon>Gammaproteobacteria</taxon>
        <taxon>Chromatiales</taxon>
        <taxon>Chromatiaceae</taxon>
        <taxon>Candidatus Nitrosoglobus</taxon>
    </lineage>
</organism>
<dbReference type="NCBIfam" id="TIGR01479">
    <property type="entry name" value="GMP_PMI"/>
    <property type="match status" value="1"/>
</dbReference>
<dbReference type="InterPro" id="IPR014710">
    <property type="entry name" value="RmlC-like_jellyroll"/>
</dbReference>
<dbReference type="Pfam" id="PF22640">
    <property type="entry name" value="ManC_GMP_beta-helix"/>
    <property type="match status" value="1"/>
</dbReference>
<dbReference type="Proteomes" id="UP000243679">
    <property type="component" value="Chromosome"/>
</dbReference>
<dbReference type="Gene3D" id="2.60.120.10">
    <property type="entry name" value="Jelly Rolls"/>
    <property type="match status" value="1"/>
</dbReference>
<evidence type="ECO:0000256" key="8">
    <source>
        <dbReference type="ARBA" id="ARBA00047343"/>
    </source>
</evidence>
<feature type="domain" description="Nucleotidyl transferase" evidence="10">
    <location>
        <begin position="5"/>
        <end position="304"/>
    </location>
</feature>
<dbReference type="GO" id="GO:0005525">
    <property type="term" value="F:GTP binding"/>
    <property type="evidence" value="ECO:0007669"/>
    <property type="project" value="UniProtKB-KW"/>
</dbReference>
<keyword evidence="7" id="KW-0342">GTP-binding</keyword>
<reference evidence="13 14" key="1">
    <citation type="journal article" date="2017" name="ISME J.">
        <title>An acid-tolerant ammonia-oxidizing ?-proteobacterium from soil.</title>
        <authorList>
            <person name="Hayatsu M."/>
            <person name="Tago K."/>
            <person name="Uchiyama I."/>
            <person name="Toyoda A."/>
            <person name="Wang Y."/>
            <person name="Shimomura Y."/>
            <person name="Okubo T."/>
            <person name="Kurisu F."/>
            <person name="Hirono Y."/>
            <person name="Nonaka K."/>
            <person name="Akiyama H."/>
            <person name="Itoh T."/>
            <person name="Takami H."/>
        </authorList>
    </citation>
    <scope>NUCLEOTIDE SEQUENCE [LARGE SCALE GENOMIC DNA]</scope>
    <source>
        <strain evidence="13 14">TAO100</strain>
    </source>
</reference>
<sequence length="492" mass="54937">MLLQPVILSGGSGTRLWPLSREHFPKQLLSLVGACSMLQDTLTRLNGISSDIPLSPPLIVCNEEHRFLVAEQMRQINVVPRQLILEPFGRNTAPALTLAAFSTLKLDEDCILLAMPADHVITNIAAFQAAVQVGYRLAQENHIVAFGIIPARAEVGYGYIQIGQPLPNTIAHLASAPQAFTLKAFVEKPDQETAQHYLESAGYLWNSGMFMLRASAWIAEISNYAPEIEKTCYQAISEGVQDGDFFRINRTAFVSCPHDSIDYAVMEKLTAESPAHSPAVIPLNAGWSDVGSWPSLLDANPRDENGNMIRGDVLLEDIRDTLVLAEHRMVAAIGLKDLMIIETADAVLVVHKEHAQNVKNIVTQLKREGREEHIKHQKVYRPWGYYESIDFGHRFQVKRIMVNPGASLSLQMHHHRAEHWIVVTGTARVIRDDEIILISENQSTYIPLGVKHRLENPGKLPLEIIEIQSGSYLAEDDIIRFDDHYGRAGQSY</sequence>
<name>A0A1Q2SP19_9GAMM</name>